<dbReference type="EnsemblMetazoa" id="SCAU012740-RA">
    <property type="protein sequence ID" value="SCAU012740-PA"/>
    <property type="gene ID" value="SCAU012740"/>
</dbReference>
<gene>
    <name evidence="17" type="primary">106084081</name>
</gene>
<dbReference type="AlphaFoldDB" id="A0A1I8Q0K2"/>
<feature type="domain" description="HMG box" evidence="16">
    <location>
        <begin position="6"/>
        <end position="94"/>
    </location>
</feature>
<keyword evidence="7" id="KW-0221">Differentiation</keyword>
<evidence type="ECO:0000256" key="3">
    <source>
        <dbReference type="ARBA" id="ARBA00007057"/>
    </source>
</evidence>
<dbReference type="GO" id="GO:0043186">
    <property type="term" value="C:P granule"/>
    <property type="evidence" value="ECO:0007669"/>
    <property type="project" value="TreeGrafter"/>
</dbReference>
<evidence type="ECO:0000256" key="15">
    <source>
        <dbReference type="PROSITE-ProRule" id="PRU00267"/>
    </source>
</evidence>
<dbReference type="Proteomes" id="UP000095300">
    <property type="component" value="Unassembled WGS sequence"/>
</dbReference>
<evidence type="ECO:0000313" key="17">
    <source>
        <dbReference type="EnsemblMetazoa" id="SCAU012740-PA"/>
    </source>
</evidence>
<evidence type="ECO:0000256" key="11">
    <source>
        <dbReference type="ARBA" id="ARBA00023158"/>
    </source>
</evidence>
<evidence type="ECO:0000256" key="9">
    <source>
        <dbReference type="ARBA" id="ARBA00023015"/>
    </source>
</evidence>
<dbReference type="OrthoDB" id="24555at2759"/>
<dbReference type="GO" id="GO:0060964">
    <property type="term" value="P:regulation of miRNA-mediated gene silencing"/>
    <property type="evidence" value="ECO:0007669"/>
    <property type="project" value="InterPro"/>
</dbReference>
<evidence type="ECO:0000256" key="8">
    <source>
        <dbReference type="ARBA" id="ARBA00022943"/>
    </source>
</evidence>
<dbReference type="GO" id="GO:0007283">
    <property type="term" value="P:spermatogenesis"/>
    <property type="evidence" value="ECO:0007669"/>
    <property type="project" value="TreeGrafter"/>
</dbReference>
<protein>
    <recommendedName>
        <fullName evidence="16">HMG box domain-containing protein</fullName>
    </recommendedName>
</protein>
<dbReference type="Pfam" id="PF13017">
    <property type="entry name" value="Maelstrom"/>
    <property type="match status" value="1"/>
</dbReference>
<dbReference type="KEGG" id="scac:106084081"/>
<dbReference type="VEuPathDB" id="VectorBase:SCAU012740"/>
<evidence type="ECO:0000256" key="6">
    <source>
        <dbReference type="ARBA" id="ARBA00022491"/>
    </source>
</evidence>
<dbReference type="STRING" id="35570.A0A1I8Q0K2"/>
<dbReference type="Gene3D" id="1.10.30.10">
    <property type="entry name" value="High mobility group box domain"/>
    <property type="match status" value="1"/>
</dbReference>
<keyword evidence="9" id="KW-0805">Transcription regulation</keyword>
<keyword evidence="18" id="KW-1185">Reference proteome</keyword>
<dbReference type="PROSITE" id="PS50118">
    <property type="entry name" value="HMG_BOX_2"/>
    <property type="match status" value="1"/>
</dbReference>
<dbReference type="InterPro" id="IPR036910">
    <property type="entry name" value="HMG_box_dom_sf"/>
</dbReference>
<dbReference type="GO" id="GO:0034587">
    <property type="term" value="P:piRNA processing"/>
    <property type="evidence" value="ECO:0007669"/>
    <property type="project" value="TreeGrafter"/>
</dbReference>
<evidence type="ECO:0000256" key="2">
    <source>
        <dbReference type="ARBA" id="ARBA00004496"/>
    </source>
</evidence>
<keyword evidence="14" id="KW-0469">Meiosis</keyword>
<evidence type="ECO:0000256" key="5">
    <source>
        <dbReference type="ARBA" id="ARBA00022490"/>
    </source>
</evidence>
<evidence type="ECO:0000256" key="1">
    <source>
        <dbReference type="ARBA" id="ARBA00004123"/>
    </source>
</evidence>
<evidence type="ECO:0000256" key="10">
    <source>
        <dbReference type="ARBA" id="ARBA00023125"/>
    </source>
</evidence>
<dbReference type="InterPro" id="IPR039259">
    <property type="entry name" value="Protein_maelstrom"/>
</dbReference>
<sequence>MLSKTKQQKPNGFMVFTLDWRNKYGKSMSIPEATAEAGRIWKTMDAEQRAPYIKQAKGGDMVVGNNVREKLTCTGAPLSLVEKERYDQETKELQAKRDIENIIRKSVQKGQFEWQSHFFIMANYFTKTMRDGVYVPAEIAVCRFSLRDGVQEVYQTLINPGFNIYGHRYEAQHHSDTTHGLPLPPNAMGDTNLGKIYNDILDFIRFPDSDKYSPVYTHRDCIHIVESILDFLKTDSEANNIDVKVYSIQHLLFTMKKVTCEAGEIEKPTSFYITDAYFDRDFFEFHSGIGCQFHEDKDKCKYCTQSYVTRWGFMFADYMCHDIAIALVPGRHCPENTNVNAIVTPAPSEYTDRESFVSFGTTSTNLTKPIAGSKIYYDDQKNILPDASKTYNINFPALGEDSAVCNARKNALALHCSIKSKNATYSFDADELVDCGSFNPWSMRSRNVPKEPLNSHFDTNYTQEKFDSDADESCSVISFGRGRISFLDSSFSTIGASSYGRGRYMRP</sequence>
<dbReference type="GO" id="GO:0043565">
    <property type="term" value="F:sequence-specific DNA binding"/>
    <property type="evidence" value="ECO:0007669"/>
    <property type="project" value="TreeGrafter"/>
</dbReference>
<dbReference type="GO" id="GO:0005634">
    <property type="term" value="C:nucleus"/>
    <property type="evidence" value="ECO:0007669"/>
    <property type="project" value="UniProtKB-SubCell"/>
</dbReference>
<dbReference type="InterPro" id="IPR009071">
    <property type="entry name" value="HMG_box_dom"/>
</dbReference>
<evidence type="ECO:0000256" key="14">
    <source>
        <dbReference type="ARBA" id="ARBA00023254"/>
    </source>
</evidence>
<reference evidence="17" key="1">
    <citation type="submission" date="2020-05" db="UniProtKB">
        <authorList>
            <consortium name="EnsemblMetazoa"/>
        </authorList>
    </citation>
    <scope>IDENTIFICATION</scope>
    <source>
        <strain evidence="17">USDA</strain>
    </source>
</reference>
<keyword evidence="13 15" id="KW-0539">Nucleus</keyword>
<proteinExistence type="inferred from homology"/>
<comment type="subcellular location">
    <subcellularLocation>
        <location evidence="2">Cytoplasm</location>
    </subcellularLocation>
    <subcellularLocation>
        <location evidence="1">Nucleus</location>
    </subcellularLocation>
</comment>
<dbReference type="CDD" id="cd00084">
    <property type="entry name" value="HMG-box_SF"/>
    <property type="match status" value="1"/>
</dbReference>
<comment type="similarity">
    <text evidence="3">Belongs to the maelstrom family.</text>
</comment>
<keyword evidence="4" id="KW-0217">Developmental protein</keyword>
<evidence type="ECO:0000256" key="13">
    <source>
        <dbReference type="ARBA" id="ARBA00023242"/>
    </source>
</evidence>
<evidence type="ECO:0000259" key="16">
    <source>
        <dbReference type="PROSITE" id="PS50118"/>
    </source>
</evidence>
<evidence type="ECO:0000256" key="4">
    <source>
        <dbReference type="ARBA" id="ARBA00022473"/>
    </source>
</evidence>
<dbReference type="GO" id="GO:0048477">
    <property type="term" value="P:oogenesis"/>
    <property type="evidence" value="ECO:0007669"/>
    <property type="project" value="UniProtKB-KW"/>
</dbReference>
<evidence type="ECO:0000256" key="7">
    <source>
        <dbReference type="ARBA" id="ARBA00022782"/>
    </source>
</evidence>
<organism evidence="17 18">
    <name type="scientific">Stomoxys calcitrans</name>
    <name type="common">Stable fly</name>
    <name type="synonym">Conops calcitrans</name>
    <dbReference type="NCBI Taxonomy" id="35570"/>
    <lineage>
        <taxon>Eukaryota</taxon>
        <taxon>Metazoa</taxon>
        <taxon>Ecdysozoa</taxon>
        <taxon>Arthropoda</taxon>
        <taxon>Hexapoda</taxon>
        <taxon>Insecta</taxon>
        <taxon>Pterygota</taxon>
        <taxon>Neoptera</taxon>
        <taxon>Endopterygota</taxon>
        <taxon>Diptera</taxon>
        <taxon>Brachycera</taxon>
        <taxon>Muscomorpha</taxon>
        <taxon>Muscoidea</taxon>
        <taxon>Muscidae</taxon>
        <taxon>Stomoxys</taxon>
    </lineage>
</organism>
<dbReference type="SMART" id="SM00398">
    <property type="entry name" value="HMG"/>
    <property type="match status" value="1"/>
</dbReference>
<keyword evidence="11" id="KW-0943">RNA-mediated gene silencing</keyword>
<evidence type="ECO:0000313" key="18">
    <source>
        <dbReference type="Proteomes" id="UP000095300"/>
    </source>
</evidence>
<accession>A0A1I8Q0K2</accession>
<dbReference type="SUPFAM" id="SSF47095">
    <property type="entry name" value="HMG-box"/>
    <property type="match status" value="1"/>
</dbReference>
<dbReference type="PANTHER" id="PTHR21358:SF4">
    <property type="entry name" value="PROTEIN MAELSTROM HOMOLOG"/>
    <property type="match status" value="1"/>
</dbReference>
<keyword evidence="5" id="KW-0963">Cytoplasm</keyword>
<dbReference type="GO" id="GO:0045892">
    <property type="term" value="P:negative regulation of DNA-templated transcription"/>
    <property type="evidence" value="ECO:0007669"/>
    <property type="project" value="TreeGrafter"/>
</dbReference>
<keyword evidence="8" id="KW-0896">Oogenesis</keyword>
<keyword evidence="10 15" id="KW-0238">DNA-binding</keyword>
<dbReference type="InterPro" id="IPR024970">
    <property type="entry name" value="Maelstrom"/>
</dbReference>
<dbReference type="PANTHER" id="PTHR21358">
    <property type="entry name" value="PROTEIN MAELSTROM HOMOLOG"/>
    <property type="match status" value="1"/>
</dbReference>
<dbReference type="GO" id="GO:0007140">
    <property type="term" value="P:male meiotic nuclear division"/>
    <property type="evidence" value="ECO:0007669"/>
    <property type="project" value="TreeGrafter"/>
</dbReference>
<keyword evidence="12" id="KW-0804">Transcription</keyword>
<feature type="DNA-binding region" description="HMG box" evidence="15">
    <location>
        <begin position="6"/>
        <end position="94"/>
    </location>
</feature>
<name>A0A1I8Q0K2_STOCA</name>
<keyword evidence="6" id="KW-0678">Repressor</keyword>
<evidence type="ECO:0000256" key="12">
    <source>
        <dbReference type="ARBA" id="ARBA00023163"/>
    </source>
</evidence>